<evidence type="ECO:0000313" key="1">
    <source>
        <dbReference type="EMBL" id="SFO89778.1"/>
    </source>
</evidence>
<organism evidence="1 2">
    <name type="scientific">Cohaesibacter marisflavi</name>
    <dbReference type="NCBI Taxonomy" id="655353"/>
    <lineage>
        <taxon>Bacteria</taxon>
        <taxon>Pseudomonadati</taxon>
        <taxon>Pseudomonadota</taxon>
        <taxon>Alphaproteobacteria</taxon>
        <taxon>Hyphomicrobiales</taxon>
        <taxon>Cohaesibacteraceae</taxon>
    </lineage>
</organism>
<dbReference type="EMBL" id="FOVR01000015">
    <property type="protein sequence ID" value="SFO89778.1"/>
    <property type="molecule type" value="Genomic_DNA"/>
</dbReference>
<evidence type="ECO:0000313" key="2">
    <source>
        <dbReference type="Proteomes" id="UP000199236"/>
    </source>
</evidence>
<dbReference type="AlphaFoldDB" id="A0A1I5KY08"/>
<keyword evidence="2" id="KW-1185">Reference proteome</keyword>
<protein>
    <submittedName>
        <fullName evidence="1">Uncharacterized protein</fullName>
    </submittedName>
</protein>
<name>A0A1I5KY08_9HYPH</name>
<dbReference type="Proteomes" id="UP000199236">
    <property type="component" value="Unassembled WGS sequence"/>
</dbReference>
<reference evidence="1 2" key="1">
    <citation type="submission" date="2016-10" db="EMBL/GenBank/DDBJ databases">
        <authorList>
            <person name="de Groot N.N."/>
        </authorList>
    </citation>
    <scope>NUCLEOTIDE SEQUENCE [LARGE SCALE GENOMIC DNA]</scope>
    <source>
        <strain evidence="1 2">CGMCC 1.9157</strain>
    </source>
</reference>
<sequence length="200" mass="22875">MESTGIFFPFRDLISASHCGTDFPDKTGDHRAGRGKIGVLTCQSRASLQRKEARKIIGLFCLWLEKAQECRLTGQKCAAPDDRRRRLQTEFSFKTHILALPILHNDYYEDKMSRSIFCYRGPISSEQNLDIFLSAQACFFAASALHHDMGRKPFTDGKKPCSIQAKTRHLPLIHPRSGRPWTAKHHRRQLRYSSARCAPE</sequence>
<proteinExistence type="predicted"/>
<accession>A0A1I5KY08</accession>
<gene>
    <name evidence="1" type="ORF">SAMN04488056_11552</name>
</gene>